<dbReference type="EMBL" id="CVRI01000015">
    <property type="protein sequence ID" value="CRK89918.1"/>
    <property type="molecule type" value="Genomic_DNA"/>
</dbReference>
<keyword evidence="2" id="KW-1185">Reference proteome</keyword>
<reference evidence="1 2" key="1">
    <citation type="submission" date="2015-04" db="EMBL/GenBank/DDBJ databases">
        <authorList>
            <person name="Syromyatnikov M.Y."/>
            <person name="Popov V.N."/>
        </authorList>
    </citation>
    <scope>NUCLEOTIDE SEQUENCE [LARGE SCALE GENOMIC DNA]</scope>
</reference>
<protein>
    <submittedName>
        <fullName evidence="1">CLUMA_CG003649, isoform A</fullName>
    </submittedName>
</protein>
<evidence type="ECO:0000313" key="2">
    <source>
        <dbReference type="Proteomes" id="UP000183832"/>
    </source>
</evidence>
<organism evidence="1 2">
    <name type="scientific">Clunio marinus</name>
    <dbReference type="NCBI Taxonomy" id="568069"/>
    <lineage>
        <taxon>Eukaryota</taxon>
        <taxon>Metazoa</taxon>
        <taxon>Ecdysozoa</taxon>
        <taxon>Arthropoda</taxon>
        <taxon>Hexapoda</taxon>
        <taxon>Insecta</taxon>
        <taxon>Pterygota</taxon>
        <taxon>Neoptera</taxon>
        <taxon>Endopterygota</taxon>
        <taxon>Diptera</taxon>
        <taxon>Nematocera</taxon>
        <taxon>Chironomoidea</taxon>
        <taxon>Chironomidae</taxon>
        <taxon>Clunio</taxon>
    </lineage>
</organism>
<accession>A0A1J1HTV7</accession>
<gene>
    <name evidence="1" type="ORF">CLUMA_CG003649</name>
</gene>
<dbReference type="AlphaFoldDB" id="A0A1J1HTV7"/>
<sequence>MRSAFSSAVMLLNREKAKKLLSHLQKTPLNMALCRKDVSLRKIVFCQLLNKPLDINSSKNMLS</sequence>
<name>A0A1J1HTV7_9DIPT</name>
<evidence type="ECO:0000313" key="1">
    <source>
        <dbReference type="EMBL" id="CRK89918.1"/>
    </source>
</evidence>
<dbReference type="Proteomes" id="UP000183832">
    <property type="component" value="Unassembled WGS sequence"/>
</dbReference>
<proteinExistence type="predicted"/>